<keyword evidence="1" id="KW-1133">Transmembrane helix</keyword>
<evidence type="ECO:0000256" key="1">
    <source>
        <dbReference type="SAM" id="Phobius"/>
    </source>
</evidence>
<dbReference type="GO" id="GO:0005765">
    <property type="term" value="C:lysosomal membrane"/>
    <property type="evidence" value="ECO:0007669"/>
    <property type="project" value="TreeGrafter"/>
</dbReference>
<dbReference type="AlphaFoldDB" id="A0A177AWM1"/>
<keyword evidence="1" id="KW-0812">Transmembrane</keyword>
<proteinExistence type="predicted"/>
<protein>
    <submittedName>
        <fullName evidence="2">Uncharacterized protein</fullName>
    </submittedName>
</protein>
<feature type="transmembrane region" description="Helical" evidence="1">
    <location>
        <begin position="105"/>
        <end position="123"/>
    </location>
</feature>
<dbReference type="InterPro" id="IPR005282">
    <property type="entry name" value="LC_transporter"/>
</dbReference>
<dbReference type="PANTHER" id="PTHR13131">
    <property type="entry name" value="CYSTINOSIN"/>
    <property type="match status" value="1"/>
</dbReference>
<dbReference type="OrthoDB" id="75720at2759"/>
<organism evidence="2 3">
    <name type="scientific">Intoshia linei</name>
    <dbReference type="NCBI Taxonomy" id="1819745"/>
    <lineage>
        <taxon>Eukaryota</taxon>
        <taxon>Metazoa</taxon>
        <taxon>Spiralia</taxon>
        <taxon>Lophotrochozoa</taxon>
        <taxon>Mesozoa</taxon>
        <taxon>Orthonectida</taxon>
        <taxon>Rhopaluridae</taxon>
        <taxon>Intoshia</taxon>
    </lineage>
</organism>
<evidence type="ECO:0000313" key="3">
    <source>
        <dbReference type="Proteomes" id="UP000078046"/>
    </source>
</evidence>
<keyword evidence="1" id="KW-0472">Membrane</keyword>
<dbReference type="GO" id="GO:0015184">
    <property type="term" value="F:L-cystine transmembrane transporter activity"/>
    <property type="evidence" value="ECO:0007669"/>
    <property type="project" value="TreeGrafter"/>
</dbReference>
<keyword evidence="3" id="KW-1185">Reference proteome</keyword>
<feature type="transmembrane region" description="Helical" evidence="1">
    <location>
        <begin position="135"/>
        <end position="153"/>
    </location>
</feature>
<evidence type="ECO:0000313" key="2">
    <source>
        <dbReference type="EMBL" id="OAF66389.1"/>
    </source>
</evidence>
<name>A0A177AWM1_9BILA</name>
<accession>A0A177AWM1</accession>
<sequence length="200" mass="23499">MDVHSLERHSFDEDFEDIFGTKIITYKGYVDTSNKLIFNEKNHLTVNDCKFRVPVHPHQLGDYVIKFLSTYGQKMVDICKITVVYYYSIEHSSYYLADQIKLNDIIFAGHAFILTFITIMQCVFYKRGGQVLSKFVYVFMILSGFYVFILFIVCLTTKLSILQTINYTSYIKIATSVIKYIPQNKCYKNILFEVFRKIKP</sequence>
<dbReference type="EMBL" id="LWCA01000947">
    <property type="protein sequence ID" value="OAF66389.1"/>
    <property type="molecule type" value="Genomic_DNA"/>
</dbReference>
<comment type="caution">
    <text evidence="2">The sequence shown here is derived from an EMBL/GenBank/DDBJ whole genome shotgun (WGS) entry which is preliminary data.</text>
</comment>
<dbReference type="PANTHER" id="PTHR13131:SF5">
    <property type="entry name" value="CYSTINOSIN"/>
    <property type="match status" value="1"/>
</dbReference>
<gene>
    <name evidence="2" type="ORF">A3Q56_05889</name>
</gene>
<dbReference type="Proteomes" id="UP000078046">
    <property type="component" value="Unassembled WGS sequence"/>
</dbReference>
<reference evidence="2 3" key="1">
    <citation type="submission" date="2016-04" db="EMBL/GenBank/DDBJ databases">
        <title>The genome of Intoshia linei affirms orthonectids as highly simplified spiralians.</title>
        <authorList>
            <person name="Mikhailov K.V."/>
            <person name="Slusarev G.S."/>
            <person name="Nikitin M.A."/>
            <person name="Logacheva M.D."/>
            <person name="Penin A."/>
            <person name="Aleoshin V."/>
            <person name="Panchin Y.V."/>
        </authorList>
    </citation>
    <scope>NUCLEOTIDE SEQUENCE [LARGE SCALE GENOMIC DNA]</scope>
    <source>
        <strain evidence="2">Intl2013</strain>
        <tissue evidence="2">Whole animal</tissue>
    </source>
</reference>